<keyword evidence="3" id="KW-1185">Reference proteome</keyword>
<keyword evidence="1" id="KW-0812">Transmembrane</keyword>
<dbReference type="GeneID" id="37168974"/>
<dbReference type="Proteomes" id="UP000249526">
    <property type="component" value="Unassembled WGS sequence"/>
</dbReference>
<evidence type="ECO:0000256" key="1">
    <source>
        <dbReference type="SAM" id="Phobius"/>
    </source>
</evidence>
<gene>
    <name evidence="2" type="ORF">BO85DRAFT_66348</name>
</gene>
<feature type="transmembrane region" description="Helical" evidence="1">
    <location>
        <begin position="40"/>
        <end position="64"/>
    </location>
</feature>
<dbReference type="EMBL" id="KZ825067">
    <property type="protein sequence ID" value="RAH55812.1"/>
    <property type="molecule type" value="Genomic_DNA"/>
</dbReference>
<organism evidence="2 3">
    <name type="scientific">Aspergillus piperis CBS 112811</name>
    <dbReference type="NCBI Taxonomy" id="1448313"/>
    <lineage>
        <taxon>Eukaryota</taxon>
        <taxon>Fungi</taxon>
        <taxon>Dikarya</taxon>
        <taxon>Ascomycota</taxon>
        <taxon>Pezizomycotina</taxon>
        <taxon>Eurotiomycetes</taxon>
        <taxon>Eurotiomycetidae</taxon>
        <taxon>Eurotiales</taxon>
        <taxon>Aspergillaceae</taxon>
        <taxon>Aspergillus</taxon>
        <taxon>Aspergillus subgen. Circumdati</taxon>
    </lineage>
</organism>
<protein>
    <submittedName>
        <fullName evidence="2">Uncharacterized protein</fullName>
    </submittedName>
</protein>
<feature type="transmembrane region" description="Helical" evidence="1">
    <location>
        <begin position="12"/>
        <end position="34"/>
    </location>
</feature>
<dbReference type="AlphaFoldDB" id="A0A8G1QZM5"/>
<proteinExistence type="predicted"/>
<evidence type="ECO:0000313" key="2">
    <source>
        <dbReference type="EMBL" id="RAH55812.1"/>
    </source>
</evidence>
<keyword evidence="1" id="KW-1133">Transmembrane helix</keyword>
<keyword evidence="1" id="KW-0472">Membrane</keyword>
<name>A0A8G1QZM5_9EURO</name>
<dbReference type="RefSeq" id="XP_025513734.1">
    <property type="nucleotide sequence ID" value="XM_025665572.1"/>
</dbReference>
<sequence>MKVKNETRKRTTRGFCEVALSTIGLFYLLVYFWGGINYFLNTHTGCFVICSSRATVLLAFFLHVDVTAEQRGVK</sequence>
<accession>A0A8G1QZM5</accession>
<reference evidence="2 3" key="1">
    <citation type="submission" date="2018-02" db="EMBL/GenBank/DDBJ databases">
        <title>The genomes of Aspergillus section Nigri reveals drivers in fungal speciation.</title>
        <authorList>
            <consortium name="DOE Joint Genome Institute"/>
            <person name="Vesth T.C."/>
            <person name="Nybo J."/>
            <person name="Theobald S."/>
            <person name="Brandl J."/>
            <person name="Frisvad J.C."/>
            <person name="Nielsen K.F."/>
            <person name="Lyhne E.K."/>
            <person name="Kogle M.E."/>
            <person name="Kuo A."/>
            <person name="Riley R."/>
            <person name="Clum A."/>
            <person name="Nolan M."/>
            <person name="Lipzen A."/>
            <person name="Salamov A."/>
            <person name="Henrissat B."/>
            <person name="Wiebenga A."/>
            <person name="De vries R.P."/>
            <person name="Grigoriev I.V."/>
            <person name="Mortensen U.H."/>
            <person name="Andersen M.R."/>
            <person name="Baker S.E."/>
        </authorList>
    </citation>
    <scope>NUCLEOTIDE SEQUENCE [LARGE SCALE GENOMIC DNA]</scope>
    <source>
        <strain evidence="2 3">CBS 112811</strain>
    </source>
</reference>
<evidence type="ECO:0000313" key="3">
    <source>
        <dbReference type="Proteomes" id="UP000249526"/>
    </source>
</evidence>